<keyword evidence="3" id="KW-1185">Reference proteome</keyword>
<dbReference type="Gene3D" id="3.40.50.11550">
    <property type="match status" value="1"/>
</dbReference>
<gene>
    <name evidence="2" type="ORF">E1294_04605</name>
</gene>
<dbReference type="AlphaFoldDB" id="A0A4R4X3C8"/>
<sequence>MTHHDRRRFIAASAAGVAASLLGTPTAAATTRGDLADVVRTAFRKHRLVAIGEVHGLQDHHDALMALLTDPRLPGVVDDVVVEFGNARHQAMVDRFIAGMPVENAELRKAWRDTTQSPLGTWDAPVYERFFHTIRAINQTLPAARRIRVLLGDPPIDWSAVTSREELTPFLVRRDSHAASVVEKEVIRKGRRALICYGTGHVLRTSAIVSAAEKLGAKTYVIAGLAPLAGDPGGLGKRLSRYERRSVIPALGTWLGRFDAGMVLPTPVKSPSGMSNKNCGVPLRFLIDAGLYLGDANELTMSRENPAIYLDEAYWEELQRRNTLYGGIVELDGLRKEQSVRFTPQELPGPLRCE</sequence>
<dbReference type="RefSeq" id="WP_132504803.1">
    <property type="nucleotide sequence ID" value="NZ_SMKP01000009.1"/>
</dbReference>
<keyword evidence="1" id="KW-0732">Signal</keyword>
<dbReference type="EMBL" id="SMKP01000009">
    <property type="protein sequence ID" value="TDD24732.1"/>
    <property type="molecule type" value="Genomic_DNA"/>
</dbReference>
<comment type="caution">
    <text evidence="2">The sequence shown here is derived from an EMBL/GenBank/DDBJ whole genome shotgun (WGS) entry which is preliminary data.</text>
</comment>
<feature type="chain" id="PRO_5020783628" description="Haem-binding uptake Tiki superfamily ChaN domain-containing protein" evidence="1">
    <location>
        <begin position="30"/>
        <end position="354"/>
    </location>
</feature>
<dbReference type="PROSITE" id="PS51318">
    <property type="entry name" value="TAT"/>
    <property type="match status" value="1"/>
</dbReference>
<dbReference type="InterPro" id="IPR006311">
    <property type="entry name" value="TAT_signal"/>
</dbReference>
<feature type="signal peptide" evidence="1">
    <location>
        <begin position="1"/>
        <end position="29"/>
    </location>
</feature>
<dbReference type="Proteomes" id="UP000294543">
    <property type="component" value="Unassembled WGS sequence"/>
</dbReference>
<proteinExistence type="predicted"/>
<accession>A0A4R4X3C8</accession>
<dbReference type="SUPFAM" id="SSF159501">
    <property type="entry name" value="EreA/ChaN-like"/>
    <property type="match status" value="1"/>
</dbReference>
<dbReference type="OrthoDB" id="345880at2"/>
<protein>
    <recommendedName>
        <fullName evidence="4">Haem-binding uptake Tiki superfamily ChaN domain-containing protein</fullName>
    </recommendedName>
</protein>
<evidence type="ECO:0000313" key="3">
    <source>
        <dbReference type="Proteomes" id="UP000294543"/>
    </source>
</evidence>
<name>A0A4R4X3C8_9ACTN</name>
<reference evidence="2 3" key="1">
    <citation type="submission" date="2019-03" db="EMBL/GenBank/DDBJ databases">
        <title>Draft genome sequences of novel Actinobacteria.</title>
        <authorList>
            <person name="Sahin N."/>
            <person name="Ay H."/>
            <person name="Saygin H."/>
        </authorList>
    </citation>
    <scope>NUCLEOTIDE SEQUENCE [LARGE SCALE GENOMIC DNA]</scope>
    <source>
        <strain evidence="2 3">KC712</strain>
    </source>
</reference>
<evidence type="ECO:0000256" key="1">
    <source>
        <dbReference type="SAM" id="SignalP"/>
    </source>
</evidence>
<evidence type="ECO:0008006" key="4">
    <source>
        <dbReference type="Google" id="ProtNLM"/>
    </source>
</evidence>
<evidence type="ECO:0000313" key="2">
    <source>
        <dbReference type="EMBL" id="TDD24732.1"/>
    </source>
</evidence>
<organism evidence="2 3">
    <name type="scientific">Nonomuraea diastatica</name>
    <dbReference type="NCBI Taxonomy" id="1848329"/>
    <lineage>
        <taxon>Bacteria</taxon>
        <taxon>Bacillati</taxon>
        <taxon>Actinomycetota</taxon>
        <taxon>Actinomycetes</taxon>
        <taxon>Streptosporangiales</taxon>
        <taxon>Streptosporangiaceae</taxon>
        <taxon>Nonomuraea</taxon>
    </lineage>
</organism>